<reference evidence="2" key="1">
    <citation type="submission" date="2016-12" db="EMBL/GenBank/DDBJ databases">
        <authorList>
            <person name="Varghese N."/>
            <person name="Submissions S."/>
        </authorList>
    </citation>
    <scope>NUCLEOTIDE SEQUENCE [LARGE SCALE GENOMIC DNA]</scope>
    <source>
        <strain evidence="2">DSM 45599</strain>
    </source>
</reference>
<keyword evidence="2" id="KW-1185">Reference proteome</keyword>
<evidence type="ECO:0000313" key="2">
    <source>
        <dbReference type="Proteomes" id="UP000185124"/>
    </source>
</evidence>
<gene>
    <name evidence="1" type="ORF">SAMN04489832_3087</name>
</gene>
<name>A0A1N5YN59_9ACTN</name>
<dbReference type="AlphaFoldDB" id="A0A1N5YN59"/>
<accession>A0A1N5YN59</accession>
<evidence type="ECO:0000313" key="1">
    <source>
        <dbReference type="EMBL" id="SIN11091.1"/>
    </source>
</evidence>
<sequence length="36" mass="4041">MTKARSPTGERAFVLPWAGRDRDRVGQCSAVRRVPL</sequence>
<dbReference type="EMBL" id="FSQT01000002">
    <property type="protein sequence ID" value="SIN11091.1"/>
    <property type="molecule type" value="Genomic_DNA"/>
</dbReference>
<organism evidence="1 2">
    <name type="scientific">Micromonospora cremea</name>
    <dbReference type="NCBI Taxonomy" id="709881"/>
    <lineage>
        <taxon>Bacteria</taxon>
        <taxon>Bacillati</taxon>
        <taxon>Actinomycetota</taxon>
        <taxon>Actinomycetes</taxon>
        <taxon>Micromonosporales</taxon>
        <taxon>Micromonosporaceae</taxon>
        <taxon>Micromonospora</taxon>
    </lineage>
</organism>
<protein>
    <submittedName>
        <fullName evidence="1">Uncharacterized protein</fullName>
    </submittedName>
</protein>
<dbReference type="Proteomes" id="UP000185124">
    <property type="component" value="Unassembled WGS sequence"/>
</dbReference>
<proteinExistence type="predicted"/>